<feature type="transmembrane region" description="Helical" evidence="2">
    <location>
        <begin position="378"/>
        <end position="402"/>
    </location>
</feature>
<feature type="compositionally biased region" description="Acidic residues" evidence="1">
    <location>
        <begin position="414"/>
        <end position="453"/>
    </location>
</feature>
<feature type="compositionally biased region" description="Acidic residues" evidence="1">
    <location>
        <begin position="562"/>
        <end position="577"/>
    </location>
</feature>
<reference evidence="3" key="1">
    <citation type="submission" date="2023-05" db="EMBL/GenBank/DDBJ databases">
        <title>Metabolic capabilities are highly conserved among human nasal-associated Corynebacterium species in pangenomic analyses.</title>
        <authorList>
            <person name="Tran T.H."/>
            <person name="Roberts A.Q."/>
            <person name="Escapa I.F."/>
            <person name="Gao W."/>
            <person name="Conlan S."/>
            <person name="Kong H."/>
            <person name="Segre J.A."/>
            <person name="Kelly M.S."/>
            <person name="Lemon K.P."/>
        </authorList>
    </citation>
    <scope>NUCLEOTIDE SEQUENCE</scope>
    <source>
        <strain evidence="3">KPL2618</strain>
    </source>
</reference>
<dbReference type="EMBL" id="JASNVU010000002">
    <property type="protein sequence ID" value="MDK4334239.1"/>
    <property type="molecule type" value="Genomic_DNA"/>
</dbReference>
<feature type="region of interest" description="Disordered" evidence="1">
    <location>
        <begin position="1"/>
        <end position="40"/>
    </location>
</feature>
<dbReference type="RefSeq" id="WP_284641617.1">
    <property type="nucleotide sequence ID" value="NZ_JASNVU010000002.1"/>
</dbReference>
<keyword evidence="2" id="KW-1133">Transmembrane helix</keyword>
<feature type="compositionally biased region" description="Basic residues" evidence="1">
    <location>
        <begin position="27"/>
        <end position="37"/>
    </location>
</feature>
<sequence length="590" mass="61594">MQTERAPRAPHATATQKPHNSAERVARKAGSKAKARRTPAPLTKAGRIRQLFMSAVLPNIIVVLIIVALAFGALLLFGSPLAWLPTIVAEAWMVFNLAPVSAAGVDLSFLPALPALILATVVAVRVRAAVKHKVSVKDLAILVACVVGVPVVLTCIAWVMLWDAGKVFDVSPPNLAAALARVIVVHLAAMAAGMGTRLWRALAKRYGAPPLLVDAALIALRYLAYLAIGATVVFVLIFIVNFSRQGEMMDEYPSISGLGVFTLILLSLLYIPNAIVSTGAVLVGSEFSAGEAQVSLFSTHLVPLPPLPITGGIPASSPGWAVVFMVVPLIAATMSLYKKRPSFQKVLAATVATAVIMFFACYLVSGTLGYYGHTGPHLWTAAGLAALWIAVVGLAVAAAFALMNWRDARAAEAEAESSAEEVAEAEASEEDSEDAAESAEDTASEDTTDAEQSDADKAEADEADGDDADADLDESETDEDENESESSDGDAAESAAEETEDAADDDDAAAESTDTADTVDEVIEGEVVEDSDDGDDAESTAGDGGEEGASESSEREAAEAPEILEGELVEEDADEGNPDAADSTESGRRD</sequence>
<feature type="compositionally biased region" description="Acidic residues" evidence="1">
    <location>
        <begin position="461"/>
        <end position="509"/>
    </location>
</feature>
<feature type="transmembrane region" description="Helical" evidence="2">
    <location>
        <begin position="174"/>
        <end position="199"/>
    </location>
</feature>
<evidence type="ECO:0000256" key="2">
    <source>
        <dbReference type="SAM" id="Phobius"/>
    </source>
</evidence>
<protein>
    <submittedName>
        <fullName evidence="3">DUF6350 family protein</fullName>
    </submittedName>
</protein>
<proteinExistence type="predicted"/>
<comment type="caution">
    <text evidence="3">The sequence shown here is derived from an EMBL/GenBank/DDBJ whole genome shotgun (WGS) entry which is preliminary data.</text>
</comment>
<evidence type="ECO:0000313" key="3">
    <source>
        <dbReference type="EMBL" id="MDK4334239.1"/>
    </source>
</evidence>
<gene>
    <name evidence="3" type="ORF">QPX58_02240</name>
</gene>
<feature type="transmembrane region" description="Helical" evidence="2">
    <location>
        <begin position="139"/>
        <end position="162"/>
    </location>
</feature>
<feature type="region of interest" description="Disordered" evidence="1">
    <location>
        <begin position="414"/>
        <end position="590"/>
    </location>
</feature>
<keyword evidence="2" id="KW-0812">Transmembrane</keyword>
<name>A0AAP4BX31_9CORY</name>
<dbReference type="Pfam" id="PF19877">
    <property type="entry name" value="DUF6350"/>
    <property type="match status" value="1"/>
</dbReference>
<evidence type="ECO:0000313" key="4">
    <source>
        <dbReference type="Proteomes" id="UP001230317"/>
    </source>
</evidence>
<feature type="transmembrane region" description="Helical" evidence="2">
    <location>
        <begin position="260"/>
        <end position="282"/>
    </location>
</feature>
<dbReference type="InterPro" id="IPR045931">
    <property type="entry name" value="DUF6350"/>
</dbReference>
<keyword evidence="2" id="KW-0472">Membrane</keyword>
<feature type="compositionally biased region" description="Acidic residues" evidence="1">
    <location>
        <begin position="517"/>
        <end position="549"/>
    </location>
</feature>
<feature type="transmembrane region" description="Helical" evidence="2">
    <location>
        <begin position="51"/>
        <end position="77"/>
    </location>
</feature>
<feature type="transmembrane region" description="Helical" evidence="2">
    <location>
        <begin position="211"/>
        <end position="240"/>
    </location>
</feature>
<feature type="transmembrane region" description="Helical" evidence="2">
    <location>
        <begin position="346"/>
        <end position="372"/>
    </location>
</feature>
<dbReference type="Proteomes" id="UP001230317">
    <property type="component" value="Unassembled WGS sequence"/>
</dbReference>
<dbReference type="AlphaFoldDB" id="A0AAP4BX31"/>
<feature type="transmembrane region" description="Helical" evidence="2">
    <location>
        <begin position="107"/>
        <end position="127"/>
    </location>
</feature>
<accession>A0AAP4BX31</accession>
<evidence type="ECO:0000256" key="1">
    <source>
        <dbReference type="SAM" id="MobiDB-lite"/>
    </source>
</evidence>
<organism evidence="3 4">
    <name type="scientific">Corynebacterium accolens</name>
    <dbReference type="NCBI Taxonomy" id="38284"/>
    <lineage>
        <taxon>Bacteria</taxon>
        <taxon>Bacillati</taxon>
        <taxon>Actinomycetota</taxon>
        <taxon>Actinomycetes</taxon>
        <taxon>Mycobacteriales</taxon>
        <taxon>Corynebacteriaceae</taxon>
        <taxon>Corynebacterium</taxon>
    </lineage>
</organism>